<evidence type="ECO:0000256" key="1">
    <source>
        <dbReference type="SAM" id="MobiDB-lite"/>
    </source>
</evidence>
<evidence type="ECO:0000313" key="2">
    <source>
        <dbReference type="EMBL" id="WFD49791.1"/>
    </source>
</evidence>
<protein>
    <submittedName>
        <fullName evidence="2">Uncharacterized protein</fullName>
    </submittedName>
</protein>
<dbReference type="EMBL" id="CP046239">
    <property type="protein sequence ID" value="WFD49791.1"/>
    <property type="molecule type" value="Genomic_DNA"/>
</dbReference>
<reference evidence="2 3" key="1">
    <citation type="journal article" date="2020" name="Elife">
        <title>Loss of centromere function drives karyotype evolution in closely related Malassezia species.</title>
        <authorList>
            <person name="Sankaranarayanan S.R."/>
            <person name="Ianiri G."/>
            <person name="Coelho M.A."/>
            <person name="Reza M.H."/>
            <person name="Thimmappa B.C."/>
            <person name="Ganguly P."/>
            <person name="Vadnala R.N."/>
            <person name="Sun S."/>
            <person name="Siddharthan R."/>
            <person name="Tellgren-Roth C."/>
            <person name="Dawson T.L."/>
            <person name="Heitman J."/>
            <person name="Sanyal K."/>
        </authorList>
    </citation>
    <scope>NUCLEOTIDE SEQUENCE [LARGE SCALE GENOMIC DNA]</scope>
    <source>
        <strain evidence="2">CBS14141</strain>
    </source>
</reference>
<proteinExistence type="predicted"/>
<feature type="compositionally biased region" description="Acidic residues" evidence="1">
    <location>
        <begin position="45"/>
        <end position="57"/>
    </location>
</feature>
<feature type="region of interest" description="Disordered" evidence="1">
    <location>
        <begin position="27"/>
        <end position="65"/>
    </location>
</feature>
<gene>
    <name evidence="2" type="ORF">GLX27_004476</name>
</gene>
<evidence type="ECO:0000313" key="3">
    <source>
        <dbReference type="Proteomes" id="UP000818624"/>
    </source>
</evidence>
<keyword evidence="3" id="KW-1185">Reference proteome</keyword>
<organism evidence="2 3">
    <name type="scientific">Malassezia furfur</name>
    <name type="common">Pityriasis versicolor infection agent</name>
    <name type="synonym">Pityrosporum furfur</name>
    <dbReference type="NCBI Taxonomy" id="55194"/>
    <lineage>
        <taxon>Eukaryota</taxon>
        <taxon>Fungi</taxon>
        <taxon>Dikarya</taxon>
        <taxon>Basidiomycota</taxon>
        <taxon>Ustilaginomycotina</taxon>
        <taxon>Malasseziomycetes</taxon>
        <taxon>Malasseziales</taxon>
        <taxon>Malasseziaceae</taxon>
        <taxon>Malassezia</taxon>
    </lineage>
</organism>
<sequence>MDPHAEPLGEYGAGAYHDYEYGNTEAYTNPYPAHEDGMDAWAIQSDDDSEPESEEEGAPAASHRL</sequence>
<accession>A0ABY8EWI2</accession>
<dbReference type="Proteomes" id="UP000818624">
    <property type="component" value="Chromosome 6"/>
</dbReference>
<name>A0ABY8EWI2_MALFU</name>